<comment type="subcellular location">
    <subcellularLocation>
        <location evidence="1">Cell membrane</location>
        <topology evidence="1">Multi-pass membrane protein</topology>
    </subcellularLocation>
</comment>
<keyword evidence="6" id="KW-0843">Virulence</keyword>
<dbReference type="GO" id="GO:0009306">
    <property type="term" value="P:protein secretion"/>
    <property type="evidence" value="ECO:0007669"/>
    <property type="project" value="InterPro"/>
</dbReference>
<evidence type="ECO:0000256" key="7">
    <source>
        <dbReference type="ARBA" id="ARBA00023136"/>
    </source>
</evidence>
<dbReference type="PRINTS" id="PR00952">
    <property type="entry name" value="TYPE3IMQPROT"/>
</dbReference>
<dbReference type="PANTHER" id="PTHR34040">
    <property type="entry name" value="FLAGELLAR BIOSYNTHETIC PROTEIN FLIQ"/>
    <property type="match status" value="1"/>
</dbReference>
<evidence type="ECO:0000313" key="10">
    <source>
        <dbReference type="Proteomes" id="UP000472320"/>
    </source>
</evidence>
<evidence type="ECO:0000256" key="6">
    <source>
        <dbReference type="ARBA" id="ARBA00023026"/>
    </source>
</evidence>
<dbReference type="RefSeq" id="WP_155455564.1">
    <property type="nucleotide sequence ID" value="NZ_WNKX01000015.1"/>
</dbReference>
<dbReference type="NCBIfam" id="TIGR01403">
    <property type="entry name" value="fliQ_rel_III"/>
    <property type="match status" value="1"/>
</dbReference>
<keyword evidence="4 8" id="KW-0812">Transmembrane</keyword>
<keyword evidence="7 8" id="KW-0472">Membrane</keyword>
<evidence type="ECO:0000256" key="4">
    <source>
        <dbReference type="ARBA" id="ARBA00022692"/>
    </source>
</evidence>
<evidence type="ECO:0000256" key="1">
    <source>
        <dbReference type="ARBA" id="ARBA00004651"/>
    </source>
</evidence>
<dbReference type="InterPro" id="IPR006306">
    <property type="entry name" value="T3SS_HrpO"/>
</dbReference>
<evidence type="ECO:0000256" key="2">
    <source>
        <dbReference type="ARBA" id="ARBA00006156"/>
    </source>
</evidence>
<keyword evidence="10" id="KW-1185">Reference proteome</keyword>
<comment type="caution">
    <text evidence="9">The sequence shown here is derived from an EMBL/GenBank/DDBJ whole genome shotgun (WGS) entry which is preliminary data.</text>
</comment>
<organism evidence="9 10">
    <name type="scientific">Massilia eburnea</name>
    <dbReference type="NCBI Taxonomy" id="1776165"/>
    <lineage>
        <taxon>Bacteria</taxon>
        <taxon>Pseudomonadati</taxon>
        <taxon>Pseudomonadota</taxon>
        <taxon>Betaproteobacteria</taxon>
        <taxon>Burkholderiales</taxon>
        <taxon>Oxalobacteraceae</taxon>
        <taxon>Telluria group</taxon>
        <taxon>Massilia</taxon>
    </lineage>
</organism>
<proteinExistence type="inferred from homology"/>
<keyword evidence="3" id="KW-1003">Cell membrane</keyword>
<evidence type="ECO:0000256" key="8">
    <source>
        <dbReference type="SAM" id="Phobius"/>
    </source>
</evidence>
<evidence type="ECO:0000256" key="3">
    <source>
        <dbReference type="ARBA" id="ARBA00022475"/>
    </source>
</evidence>
<name>A0A6L6QKD3_9BURK</name>
<dbReference type="GO" id="GO:0005886">
    <property type="term" value="C:plasma membrane"/>
    <property type="evidence" value="ECO:0007669"/>
    <property type="project" value="UniProtKB-SubCell"/>
</dbReference>
<comment type="similarity">
    <text evidence="2">Belongs to the FliQ/MopD/SpaQ family.</text>
</comment>
<evidence type="ECO:0000313" key="9">
    <source>
        <dbReference type="EMBL" id="MTW12635.1"/>
    </source>
</evidence>
<dbReference type="AlphaFoldDB" id="A0A6L6QKD3"/>
<sequence length="88" mass="9325">MEFSVLITYVNQALLLILLLSLPVIAVASITGLALAFLQAVTQVQDQTISFGVKLIAIIATIALTSSWLGGELFLFGEQMFGAIAGVR</sequence>
<dbReference type="Pfam" id="PF01313">
    <property type="entry name" value="Bac_export_3"/>
    <property type="match status" value="1"/>
</dbReference>
<dbReference type="InterPro" id="IPR002191">
    <property type="entry name" value="Bac_export_3"/>
</dbReference>
<evidence type="ECO:0000256" key="5">
    <source>
        <dbReference type="ARBA" id="ARBA00022989"/>
    </source>
</evidence>
<feature type="transmembrane region" description="Helical" evidence="8">
    <location>
        <begin position="12"/>
        <end position="37"/>
    </location>
</feature>
<gene>
    <name evidence="9" type="ORF">GM658_18660</name>
</gene>
<dbReference type="PANTHER" id="PTHR34040:SF7">
    <property type="entry name" value="SURFACE PRESENTATION OF ANTIGENS PROTEIN SPAQ"/>
    <property type="match status" value="1"/>
</dbReference>
<dbReference type="EMBL" id="WNKX01000015">
    <property type="protein sequence ID" value="MTW12635.1"/>
    <property type="molecule type" value="Genomic_DNA"/>
</dbReference>
<dbReference type="PIRSF" id="PIRSF004669">
    <property type="entry name" value="FliQ"/>
    <property type="match status" value="1"/>
</dbReference>
<dbReference type="Proteomes" id="UP000472320">
    <property type="component" value="Unassembled WGS sequence"/>
</dbReference>
<keyword evidence="5 8" id="KW-1133">Transmembrane helix</keyword>
<protein>
    <submittedName>
        <fullName evidence="9">EscS/YscS/HrcS family type III secretion system export apparatus protein</fullName>
    </submittedName>
</protein>
<accession>A0A6L6QKD3</accession>
<feature type="transmembrane region" description="Helical" evidence="8">
    <location>
        <begin position="49"/>
        <end position="70"/>
    </location>
</feature>
<reference evidence="9 10" key="1">
    <citation type="submission" date="2019-11" db="EMBL/GenBank/DDBJ databases">
        <title>Type strains purchased from KCTC, JCM and DSMZ.</title>
        <authorList>
            <person name="Lu H."/>
        </authorList>
    </citation>
    <scope>NUCLEOTIDE SEQUENCE [LARGE SCALE GENOMIC DNA]</scope>
    <source>
        <strain evidence="9 10">JCM 31587</strain>
    </source>
</reference>